<evidence type="ECO:0008006" key="4">
    <source>
        <dbReference type="Google" id="ProtNLM"/>
    </source>
</evidence>
<dbReference type="OrthoDB" id="5339332at2759"/>
<evidence type="ECO:0000313" key="3">
    <source>
        <dbReference type="Proteomes" id="UP000242525"/>
    </source>
</evidence>
<sequence length="567" mass="62418">MPESSQRLPVIVKKLDPKKVPVKNESLPMPKIEDFSMSSILSYASKEVDDFKDSMKRLSTNYRADLSSELSDIINVQNEITNKVSNVDRLATQTLGATQARVSRVQSDISGLKGGDLLAMEAAKTYETINSLTSMLHEIESMLPHQERLYPLNSPHKKHYPKLHSLLQNRPPRLQATPTASVSLMNHNSHIRKVSTFSSSSRSLDRKSSVVSTKVTPISRSSTFKSEFELEPGANEPELGSEIEFVTPSNRTKPKSELSERSHIAPAFVNTPTNNNYNKTNHSTSTKSNIIESPQKKTPIKLSASVLDGNADIAFLSTDEDSKDDENIDDQEEDESDFESGNDDDDDNIFNYEHAGVDLNFTSPVHLSSVALPTTSVSTTTISPDYPPAMLNLQSVLPQSAETTKYANHRKHSFDSVDSAGSNTSIKSTQDDIIDVTKNDRRKSAPYMLRQASGILSNFSGHTSPSSMSVKPKSFTLTSFFANAWAGAASKLGIEEGELPVAQSPVRQNAVSGSSRTTDYEINSDEESQQHSLDDIFKVPSSINSPARNRRKSTASAKISLQRLMEQ</sequence>
<keyword evidence="3" id="KW-1185">Reference proteome</keyword>
<feature type="region of interest" description="Disordered" evidence="1">
    <location>
        <begin position="316"/>
        <end position="348"/>
    </location>
</feature>
<feature type="compositionally biased region" description="Low complexity" evidence="1">
    <location>
        <begin position="270"/>
        <end position="289"/>
    </location>
</feature>
<feature type="compositionally biased region" description="Acidic residues" evidence="1">
    <location>
        <begin position="318"/>
        <end position="348"/>
    </location>
</feature>
<gene>
    <name evidence="2" type="ORF">BN980_GECA14s00461g</name>
</gene>
<feature type="compositionally biased region" description="Basic and acidic residues" evidence="1">
    <location>
        <begin position="254"/>
        <end position="263"/>
    </location>
</feature>
<comment type="caution">
    <text evidence="2">The sequence shown here is derived from an EMBL/GenBank/DDBJ whole genome shotgun (WGS) entry which is preliminary data.</text>
</comment>
<evidence type="ECO:0000313" key="2">
    <source>
        <dbReference type="EMBL" id="CDO56176.1"/>
    </source>
</evidence>
<dbReference type="EMBL" id="CCBN010000014">
    <property type="protein sequence ID" value="CDO56176.1"/>
    <property type="molecule type" value="Genomic_DNA"/>
</dbReference>
<accession>A0A0J9XGY0</accession>
<name>A0A0J9XGY0_GEOCN</name>
<feature type="compositionally biased region" description="Basic and acidic residues" evidence="1">
    <location>
        <begin position="528"/>
        <end position="537"/>
    </location>
</feature>
<dbReference type="Proteomes" id="UP000242525">
    <property type="component" value="Unassembled WGS sequence"/>
</dbReference>
<dbReference type="STRING" id="1173061.A0A0J9XGY0"/>
<feature type="region of interest" description="Disordered" evidence="1">
    <location>
        <begin position="247"/>
        <end position="296"/>
    </location>
</feature>
<evidence type="ECO:0000256" key="1">
    <source>
        <dbReference type="SAM" id="MobiDB-lite"/>
    </source>
</evidence>
<organism evidence="2 3">
    <name type="scientific">Geotrichum candidum</name>
    <name type="common">Oospora lactis</name>
    <name type="synonym">Dipodascus geotrichum</name>
    <dbReference type="NCBI Taxonomy" id="1173061"/>
    <lineage>
        <taxon>Eukaryota</taxon>
        <taxon>Fungi</taxon>
        <taxon>Dikarya</taxon>
        <taxon>Ascomycota</taxon>
        <taxon>Saccharomycotina</taxon>
        <taxon>Dipodascomycetes</taxon>
        <taxon>Dipodascales</taxon>
        <taxon>Dipodascaceae</taxon>
        <taxon>Geotrichum</taxon>
    </lineage>
</organism>
<feature type="region of interest" description="Disordered" evidence="1">
    <location>
        <begin position="503"/>
        <end position="567"/>
    </location>
</feature>
<protein>
    <recommendedName>
        <fullName evidence="4">BLOC-1-related complex subunit 5</fullName>
    </recommendedName>
</protein>
<feature type="compositionally biased region" description="Polar residues" evidence="1">
    <location>
        <begin position="505"/>
        <end position="521"/>
    </location>
</feature>
<proteinExistence type="predicted"/>
<reference evidence="2" key="1">
    <citation type="submission" date="2014-03" db="EMBL/GenBank/DDBJ databases">
        <authorList>
            <person name="Casaregola S."/>
        </authorList>
    </citation>
    <scope>NUCLEOTIDE SEQUENCE [LARGE SCALE GENOMIC DNA]</scope>
    <source>
        <strain evidence="2">CLIB 918</strain>
    </source>
</reference>
<dbReference type="AlphaFoldDB" id="A0A0J9XGY0"/>